<sequence length="735" mass="82291">MSGKMLCSYTSHLMLLAALCSLLSLSSLAAWPGASGSKPKDQLDPNVRDWGDYSDLPAGIQHGLGLEEDREREDKRGAGGSSSNLAPELDFLADFAGKRRLWVITASSHNDHYLQMMEKQLEDVEQKGLNCGLAERDTFIITIIQNAMMEGRIQKSTFQGDATVESLDPDTVTKLLHYLDLTSPDQTFTMLVMKKNLHVTERFPYPVRVDAIFDLIDQFPVRKLEKMTRKGSNLRCKTTKKKVVAKRKKIIKKMVLSPQSEGNGNSFVASQRKPLDKKAVVKSKIQDILNGRSRFVIRKGSAEPTKGKELSRNTWGGSKGSSPPSVPQSNEDKNADKPPFIEEGKKQSGGINSKDKIEANEKTDSHNKENTKKKGKGKKGKKGKGRGKKSNREVSEDDKAVLGMFLDSLRGSRRLMLISTPSRDATLYIQQTEENKKQHCELALRKITVATMVGEGSAATLTLQHHQLESESSLSDQSELTSDARLIPLLRAELGLSSSDLFSMTVTDYDIKQKRVFEAPPSSPALFGYIDNFSSRYSEKDRERKRPPVCSTEVQEPVVEDSLLRFISKRRLLLISAPSENDYSFQQQISALSGQECNLGIRHFAMLKLTGTGEKASGTVELLPLNGRSQSEVEPLSRDMVNNLREQLKISKDYFSMLVVEKDGDVKAWFPSPLWSLDNIYDLVDSLELRLQEAKLQERLGIHCPEDRGRGGGREEGHYRGYDEDRAEETHMFNR</sequence>
<feature type="region of interest" description="Disordered" evidence="2">
    <location>
        <begin position="703"/>
        <end position="735"/>
    </location>
</feature>
<dbReference type="InParanoid" id="A0A2I4AUX6"/>
<feature type="domain" description="DUF4174" evidence="4">
    <location>
        <begin position="405"/>
        <end position="539"/>
    </location>
</feature>
<dbReference type="PANTHER" id="PTHR46792:SF1">
    <property type="entry name" value="COILED-COIL DOMAIN-CONTAINING 80-LIKE 2"/>
    <property type="match status" value="1"/>
</dbReference>
<feature type="compositionally biased region" description="Low complexity" evidence="2">
    <location>
        <begin position="320"/>
        <end position="329"/>
    </location>
</feature>
<dbReference type="KEGG" id="alim:106514531"/>
<feature type="domain" description="DUF4174" evidence="4">
    <location>
        <begin position="563"/>
        <end position="693"/>
    </location>
</feature>
<dbReference type="AlphaFoldDB" id="A0A2I4AUX6"/>
<feature type="chain" id="PRO_5014188244" evidence="3">
    <location>
        <begin position="30"/>
        <end position="735"/>
    </location>
</feature>
<dbReference type="RefSeq" id="XP_013859293.1">
    <property type="nucleotide sequence ID" value="XM_014003839.1"/>
</dbReference>
<dbReference type="STRING" id="52670.A0A2I4AUX6"/>
<protein>
    <submittedName>
        <fullName evidence="6">Coiled-coil domain-containing protein 80</fullName>
    </submittedName>
</protein>
<keyword evidence="5" id="KW-1185">Reference proteome</keyword>
<evidence type="ECO:0000256" key="2">
    <source>
        <dbReference type="SAM" id="MobiDB-lite"/>
    </source>
</evidence>
<dbReference type="OrthoDB" id="9941497at2759"/>
<dbReference type="PANTHER" id="PTHR46792">
    <property type="entry name" value="COILED-COIL DOMAIN-CONTAINING PROTEIN 80"/>
    <property type="match status" value="1"/>
</dbReference>
<gene>
    <name evidence="6" type="primary">ccdc80l2</name>
</gene>
<accession>A0A2I4AUX6</accession>
<feature type="compositionally biased region" description="Basic and acidic residues" evidence="2">
    <location>
        <begin position="353"/>
        <end position="372"/>
    </location>
</feature>
<feature type="domain" description="DUF4174" evidence="4">
    <location>
        <begin position="91"/>
        <end position="225"/>
    </location>
</feature>
<evidence type="ECO:0000259" key="4">
    <source>
        <dbReference type="Pfam" id="PF13778"/>
    </source>
</evidence>
<proteinExistence type="predicted"/>
<feature type="compositionally biased region" description="Basic residues" evidence="2">
    <location>
        <begin position="373"/>
        <end position="389"/>
    </location>
</feature>
<dbReference type="CTD" id="796417"/>
<reference evidence="6" key="1">
    <citation type="submission" date="2025-08" db="UniProtKB">
        <authorList>
            <consortium name="RefSeq"/>
        </authorList>
    </citation>
    <scope>IDENTIFICATION</scope>
    <source>
        <strain evidence="6">Quisiro</strain>
        <tissue evidence="6">Liver</tissue>
    </source>
</reference>
<dbReference type="GO" id="GO:0005604">
    <property type="term" value="C:basement membrane"/>
    <property type="evidence" value="ECO:0007669"/>
    <property type="project" value="TreeGrafter"/>
</dbReference>
<dbReference type="GO" id="GO:0030198">
    <property type="term" value="P:extracellular matrix organization"/>
    <property type="evidence" value="ECO:0007669"/>
    <property type="project" value="TreeGrafter"/>
</dbReference>
<dbReference type="InterPro" id="IPR025232">
    <property type="entry name" value="DUF4174"/>
</dbReference>
<evidence type="ECO:0000256" key="1">
    <source>
        <dbReference type="ARBA" id="ARBA00022729"/>
    </source>
</evidence>
<feature type="region of interest" description="Disordered" evidence="2">
    <location>
        <begin position="299"/>
        <end position="395"/>
    </location>
</feature>
<dbReference type="FunCoup" id="A0A2I4AUX6">
    <property type="interactions" value="45"/>
</dbReference>
<feature type="compositionally biased region" description="Basic and acidic residues" evidence="2">
    <location>
        <begin position="65"/>
        <end position="77"/>
    </location>
</feature>
<dbReference type="Proteomes" id="UP000192220">
    <property type="component" value="Unplaced"/>
</dbReference>
<evidence type="ECO:0000313" key="6">
    <source>
        <dbReference type="RefSeq" id="XP_013859293.1"/>
    </source>
</evidence>
<keyword evidence="1 3" id="KW-0732">Signal</keyword>
<feature type="signal peptide" evidence="3">
    <location>
        <begin position="1"/>
        <end position="29"/>
    </location>
</feature>
<dbReference type="GO" id="GO:0010811">
    <property type="term" value="P:positive regulation of cell-substrate adhesion"/>
    <property type="evidence" value="ECO:0007669"/>
    <property type="project" value="TreeGrafter"/>
</dbReference>
<name>A0A2I4AUX6_AUSLI</name>
<feature type="region of interest" description="Disordered" evidence="2">
    <location>
        <begin position="63"/>
        <end position="83"/>
    </location>
</feature>
<feature type="compositionally biased region" description="Basic and acidic residues" evidence="2">
    <location>
        <begin position="330"/>
        <end position="346"/>
    </location>
</feature>
<dbReference type="Pfam" id="PF13778">
    <property type="entry name" value="DUF4174"/>
    <property type="match status" value="3"/>
</dbReference>
<evidence type="ECO:0000256" key="3">
    <source>
        <dbReference type="SAM" id="SignalP"/>
    </source>
</evidence>
<organism evidence="5 6">
    <name type="scientific">Austrofundulus limnaeus</name>
    <name type="common">Annual killifish</name>
    <dbReference type="NCBI Taxonomy" id="52670"/>
    <lineage>
        <taxon>Eukaryota</taxon>
        <taxon>Metazoa</taxon>
        <taxon>Chordata</taxon>
        <taxon>Craniata</taxon>
        <taxon>Vertebrata</taxon>
        <taxon>Euteleostomi</taxon>
        <taxon>Actinopterygii</taxon>
        <taxon>Neopterygii</taxon>
        <taxon>Teleostei</taxon>
        <taxon>Neoteleostei</taxon>
        <taxon>Acanthomorphata</taxon>
        <taxon>Ovalentaria</taxon>
        <taxon>Atherinomorphae</taxon>
        <taxon>Cyprinodontiformes</taxon>
        <taxon>Rivulidae</taxon>
        <taxon>Austrofundulus</taxon>
    </lineage>
</organism>
<evidence type="ECO:0000313" key="5">
    <source>
        <dbReference type="Proteomes" id="UP000192220"/>
    </source>
</evidence>